<dbReference type="Proteomes" id="UP000823486">
    <property type="component" value="Unassembled WGS sequence"/>
</dbReference>
<feature type="domain" description="Myb-like" evidence="3">
    <location>
        <begin position="5"/>
        <end position="57"/>
    </location>
</feature>
<keyword evidence="1" id="KW-0175">Coiled coil</keyword>
<reference evidence="4 5" key="1">
    <citation type="submission" date="2021-01" db="EMBL/GenBank/DDBJ databases">
        <title>Genomic Encyclopedia of Type Strains, Phase IV (KMG-IV): sequencing the most valuable type-strain genomes for metagenomic binning, comparative biology and taxonomic classification.</title>
        <authorList>
            <person name="Goeker M."/>
        </authorList>
    </citation>
    <scope>NUCLEOTIDE SEQUENCE [LARGE SCALE GENOMIC DNA]</scope>
    <source>
        <strain evidence="4 5">DSM 105482</strain>
    </source>
</reference>
<dbReference type="InterPro" id="IPR014243">
    <property type="entry name" value="RsfA-like"/>
</dbReference>
<dbReference type="SMART" id="SM00717">
    <property type="entry name" value="SANT"/>
    <property type="match status" value="1"/>
</dbReference>
<comment type="caution">
    <text evidence="4">The sequence shown here is derived from an EMBL/GenBank/DDBJ whole genome shotgun (WGS) entry which is preliminary data.</text>
</comment>
<protein>
    <submittedName>
        <fullName evidence="4">Mg2+ and Co2+ transporter CorA</fullName>
    </submittedName>
</protein>
<dbReference type="InterPro" id="IPR001005">
    <property type="entry name" value="SANT/Myb"/>
</dbReference>
<feature type="compositionally biased region" description="Polar residues" evidence="2">
    <location>
        <begin position="89"/>
        <end position="103"/>
    </location>
</feature>
<dbReference type="NCBIfam" id="TIGR02894">
    <property type="entry name" value="DNA_bind_RsfA"/>
    <property type="match status" value="1"/>
</dbReference>
<proteinExistence type="predicted"/>
<dbReference type="Pfam" id="PF13921">
    <property type="entry name" value="Myb_DNA-bind_6"/>
    <property type="match status" value="1"/>
</dbReference>
<keyword evidence="5" id="KW-1185">Reference proteome</keyword>
<gene>
    <name evidence="4" type="ORF">JOC77_001806</name>
</gene>
<evidence type="ECO:0000259" key="3">
    <source>
        <dbReference type="PROSITE" id="PS50090"/>
    </source>
</evidence>
<dbReference type="PROSITE" id="PS50090">
    <property type="entry name" value="MYB_LIKE"/>
    <property type="match status" value="1"/>
</dbReference>
<dbReference type="RefSeq" id="WP_204541805.1">
    <property type="nucleotide sequence ID" value="NZ_JAFBFI010000006.1"/>
</dbReference>
<dbReference type="EMBL" id="JAFBFI010000006">
    <property type="protein sequence ID" value="MBM7692376.1"/>
    <property type="molecule type" value="Genomic_DNA"/>
</dbReference>
<feature type="region of interest" description="Disordered" evidence="2">
    <location>
        <begin position="72"/>
        <end position="108"/>
    </location>
</feature>
<name>A0ABS2QGT1_9BACI</name>
<feature type="coiled-coil region" evidence="1">
    <location>
        <begin position="130"/>
        <end position="178"/>
    </location>
</feature>
<accession>A0ABS2QGT1</accession>
<evidence type="ECO:0000313" key="5">
    <source>
        <dbReference type="Proteomes" id="UP000823486"/>
    </source>
</evidence>
<dbReference type="PANTHER" id="PTHR41302">
    <property type="entry name" value="PRESPORE-SPECIFIC TRANSCRIPTIONAL REGULATOR RSFA-RELATED"/>
    <property type="match status" value="1"/>
</dbReference>
<evidence type="ECO:0000256" key="2">
    <source>
        <dbReference type="SAM" id="MobiDB-lite"/>
    </source>
</evidence>
<organism evidence="4 5">
    <name type="scientific">Peribacillus deserti</name>
    <dbReference type="NCBI Taxonomy" id="673318"/>
    <lineage>
        <taxon>Bacteria</taxon>
        <taxon>Bacillati</taxon>
        <taxon>Bacillota</taxon>
        <taxon>Bacilli</taxon>
        <taxon>Bacillales</taxon>
        <taxon>Bacillaceae</taxon>
        <taxon>Peribacillus</taxon>
    </lineage>
</organism>
<evidence type="ECO:0000256" key="1">
    <source>
        <dbReference type="SAM" id="Coils"/>
    </source>
</evidence>
<evidence type="ECO:0000313" key="4">
    <source>
        <dbReference type="EMBL" id="MBM7692376.1"/>
    </source>
</evidence>
<dbReference type="PANTHER" id="PTHR41302:SF2">
    <property type="entry name" value="PRESPORE SPECIFIC TRANSCRIPTIONAL ACTIVATOR RSFA"/>
    <property type="match status" value="1"/>
</dbReference>
<sequence length="212" mass="24876">MSIARQDAWSQDEDLLLAEVVLRHIREGSTQLKAFEEVGKKLSRTSAACGFRWNSFVRKQYKSGIELAKKQRKQSKKKHFEAPVHEQANDTPVKSVQDKSASANERESEPLINLNDVIQFLVDYDQSFQGKSKEQENEELKQELEQLKKEHEHVLQFNRQLQEKLTTVEDDYRALIQIMERARKLMFLEEEIKGQNVKFQMDKNGNLERVKK</sequence>